<keyword evidence="5" id="KW-0732">Signal</keyword>
<evidence type="ECO:0000256" key="3">
    <source>
        <dbReference type="ARBA" id="ARBA00023004"/>
    </source>
</evidence>
<evidence type="ECO:0000256" key="5">
    <source>
        <dbReference type="SAM" id="SignalP"/>
    </source>
</evidence>
<reference evidence="8" key="1">
    <citation type="journal article" date="2019" name="Int. J. Syst. Evol. Microbiol.">
        <title>The Global Catalogue of Microorganisms (GCM) 10K type strain sequencing project: providing services to taxonomists for standard genome sequencing and annotation.</title>
        <authorList>
            <consortium name="The Broad Institute Genomics Platform"/>
            <consortium name="The Broad Institute Genome Sequencing Center for Infectious Disease"/>
            <person name="Wu L."/>
            <person name="Ma J."/>
        </authorList>
    </citation>
    <scope>NUCLEOTIDE SEQUENCE [LARGE SCALE GENOMIC DNA]</scope>
    <source>
        <strain evidence="8">NBRC 102407</strain>
    </source>
</reference>
<dbReference type="InterPro" id="IPR009056">
    <property type="entry name" value="Cyt_c-like_dom"/>
</dbReference>
<name>A0ABQ6FDY3_9RHOO</name>
<gene>
    <name evidence="7" type="ORF">GCM10007933_29810</name>
</gene>
<evidence type="ECO:0000256" key="2">
    <source>
        <dbReference type="ARBA" id="ARBA00022723"/>
    </source>
</evidence>
<keyword evidence="1 4" id="KW-0349">Heme</keyword>
<protein>
    <submittedName>
        <fullName evidence="7">Cytochrome c</fullName>
    </submittedName>
</protein>
<dbReference type="SUPFAM" id="SSF46626">
    <property type="entry name" value="Cytochrome c"/>
    <property type="match status" value="1"/>
</dbReference>
<dbReference type="PROSITE" id="PS51007">
    <property type="entry name" value="CYTC"/>
    <property type="match status" value="1"/>
</dbReference>
<evidence type="ECO:0000313" key="8">
    <source>
        <dbReference type="Proteomes" id="UP001157167"/>
    </source>
</evidence>
<accession>A0ABQ6FDY3</accession>
<sequence>MTAQHYTAALALALFTIAPAAIGAGPDAARGRYLIAISGCNDCHTPGYAQQGERIPEAERLTGMSVGFSGPWGVSYPANLRLGASLLGEGDWMAMARRSGLPPMPWTALQAMSDDDLRSIYRYLRGLGAAGQPAPTALAPGQAINTPHFVFVPQMPGAK</sequence>
<evidence type="ECO:0000259" key="6">
    <source>
        <dbReference type="PROSITE" id="PS51007"/>
    </source>
</evidence>
<keyword evidence="3 4" id="KW-0408">Iron</keyword>
<dbReference type="InterPro" id="IPR036909">
    <property type="entry name" value="Cyt_c-like_dom_sf"/>
</dbReference>
<keyword evidence="8" id="KW-1185">Reference proteome</keyword>
<evidence type="ECO:0000256" key="1">
    <source>
        <dbReference type="ARBA" id="ARBA00022617"/>
    </source>
</evidence>
<evidence type="ECO:0000256" key="4">
    <source>
        <dbReference type="PROSITE-ProRule" id="PRU00433"/>
    </source>
</evidence>
<dbReference type="EMBL" id="BSPX01000050">
    <property type="protein sequence ID" value="GLT23514.1"/>
    <property type="molecule type" value="Genomic_DNA"/>
</dbReference>
<keyword evidence="2 4" id="KW-0479">Metal-binding</keyword>
<proteinExistence type="predicted"/>
<comment type="caution">
    <text evidence="7">The sequence shown here is derived from an EMBL/GenBank/DDBJ whole genome shotgun (WGS) entry which is preliminary data.</text>
</comment>
<evidence type="ECO:0000313" key="7">
    <source>
        <dbReference type="EMBL" id="GLT23514.1"/>
    </source>
</evidence>
<dbReference type="RefSeq" id="WP_284188716.1">
    <property type="nucleotide sequence ID" value="NZ_BSPX01000050.1"/>
</dbReference>
<feature type="signal peptide" evidence="5">
    <location>
        <begin position="1"/>
        <end position="20"/>
    </location>
</feature>
<dbReference type="Proteomes" id="UP001157167">
    <property type="component" value="Unassembled WGS sequence"/>
</dbReference>
<feature type="chain" id="PRO_5045238280" evidence="5">
    <location>
        <begin position="21"/>
        <end position="159"/>
    </location>
</feature>
<feature type="domain" description="Cytochrome c" evidence="6">
    <location>
        <begin position="26"/>
        <end position="128"/>
    </location>
</feature>
<dbReference type="Gene3D" id="1.10.760.10">
    <property type="entry name" value="Cytochrome c-like domain"/>
    <property type="match status" value="1"/>
</dbReference>
<organism evidence="7 8">
    <name type="scientific">Zoogloea oryzae</name>
    <dbReference type="NCBI Taxonomy" id="310767"/>
    <lineage>
        <taxon>Bacteria</taxon>
        <taxon>Pseudomonadati</taxon>
        <taxon>Pseudomonadota</taxon>
        <taxon>Betaproteobacteria</taxon>
        <taxon>Rhodocyclales</taxon>
        <taxon>Zoogloeaceae</taxon>
        <taxon>Zoogloea</taxon>
    </lineage>
</organism>